<dbReference type="SUPFAM" id="SSF48008">
    <property type="entry name" value="GntR ligand-binding domain-like"/>
    <property type="match status" value="1"/>
</dbReference>
<keyword evidence="2" id="KW-0238">DNA-binding</keyword>
<dbReference type="GO" id="GO:0003700">
    <property type="term" value="F:DNA-binding transcription factor activity"/>
    <property type="evidence" value="ECO:0007669"/>
    <property type="project" value="InterPro"/>
</dbReference>
<dbReference type="EMBL" id="DXFG01000135">
    <property type="protein sequence ID" value="HIX37580.1"/>
    <property type="molecule type" value="Genomic_DNA"/>
</dbReference>
<dbReference type="Proteomes" id="UP000824230">
    <property type="component" value="Unassembled WGS sequence"/>
</dbReference>
<organism evidence="5 6">
    <name type="scientific">Candidatus Blautia pullistercoris</name>
    <dbReference type="NCBI Taxonomy" id="2838499"/>
    <lineage>
        <taxon>Bacteria</taxon>
        <taxon>Bacillati</taxon>
        <taxon>Bacillota</taxon>
        <taxon>Clostridia</taxon>
        <taxon>Lachnospirales</taxon>
        <taxon>Lachnospiraceae</taxon>
        <taxon>Blautia</taxon>
    </lineage>
</organism>
<dbReference type="InterPro" id="IPR011711">
    <property type="entry name" value="GntR_C"/>
</dbReference>
<dbReference type="Gene3D" id="1.10.10.10">
    <property type="entry name" value="Winged helix-like DNA-binding domain superfamily/Winged helix DNA-binding domain"/>
    <property type="match status" value="1"/>
</dbReference>
<dbReference type="InterPro" id="IPR008920">
    <property type="entry name" value="TF_FadR/GntR_C"/>
</dbReference>
<dbReference type="InterPro" id="IPR000524">
    <property type="entry name" value="Tscrpt_reg_HTH_GntR"/>
</dbReference>
<name>A0A9D2AN60_9FIRM</name>
<dbReference type="Pfam" id="PF00392">
    <property type="entry name" value="GntR"/>
    <property type="match status" value="1"/>
</dbReference>
<evidence type="ECO:0000256" key="1">
    <source>
        <dbReference type="ARBA" id="ARBA00023015"/>
    </source>
</evidence>
<evidence type="ECO:0000313" key="5">
    <source>
        <dbReference type="EMBL" id="HIX37580.1"/>
    </source>
</evidence>
<dbReference type="PANTHER" id="PTHR43537">
    <property type="entry name" value="TRANSCRIPTIONAL REGULATOR, GNTR FAMILY"/>
    <property type="match status" value="1"/>
</dbReference>
<evidence type="ECO:0000313" key="6">
    <source>
        <dbReference type="Proteomes" id="UP000824230"/>
    </source>
</evidence>
<reference evidence="5" key="2">
    <citation type="submission" date="2021-04" db="EMBL/GenBank/DDBJ databases">
        <authorList>
            <person name="Gilroy R."/>
        </authorList>
    </citation>
    <scope>NUCLEOTIDE SEQUENCE</scope>
    <source>
        <strain evidence="5">ChiHjej12B11-1927</strain>
    </source>
</reference>
<dbReference type="PROSITE" id="PS50949">
    <property type="entry name" value="HTH_GNTR"/>
    <property type="match status" value="1"/>
</dbReference>
<evidence type="ECO:0000256" key="3">
    <source>
        <dbReference type="ARBA" id="ARBA00023163"/>
    </source>
</evidence>
<gene>
    <name evidence="5" type="ORF">H9738_06890</name>
</gene>
<evidence type="ECO:0000256" key="2">
    <source>
        <dbReference type="ARBA" id="ARBA00023125"/>
    </source>
</evidence>
<feature type="domain" description="HTH gntR-type" evidence="4">
    <location>
        <begin position="5"/>
        <end position="72"/>
    </location>
</feature>
<keyword evidence="3" id="KW-0804">Transcription</keyword>
<dbReference type="SUPFAM" id="SSF46785">
    <property type="entry name" value="Winged helix' DNA-binding domain"/>
    <property type="match status" value="1"/>
</dbReference>
<dbReference type="PANTHER" id="PTHR43537:SF51">
    <property type="entry name" value="HTH-TYPE TRANSCRIPTIONAL REGULATOR LGOR-RELATED"/>
    <property type="match status" value="1"/>
</dbReference>
<dbReference type="AlphaFoldDB" id="A0A9D2AN60"/>
<dbReference type="Gene3D" id="1.20.120.530">
    <property type="entry name" value="GntR ligand-binding domain-like"/>
    <property type="match status" value="1"/>
</dbReference>
<keyword evidence="1" id="KW-0805">Transcription regulation</keyword>
<dbReference type="Pfam" id="PF07729">
    <property type="entry name" value="FCD"/>
    <property type="match status" value="1"/>
</dbReference>
<comment type="caution">
    <text evidence="5">The sequence shown here is derived from an EMBL/GenBank/DDBJ whole genome shotgun (WGS) entry which is preliminary data.</text>
</comment>
<dbReference type="SMART" id="SM00895">
    <property type="entry name" value="FCD"/>
    <property type="match status" value="1"/>
</dbReference>
<evidence type="ECO:0000259" key="4">
    <source>
        <dbReference type="PROSITE" id="PS50949"/>
    </source>
</evidence>
<accession>A0A9D2AN60</accession>
<protein>
    <submittedName>
        <fullName evidence="5">GntR family transcriptional regulator</fullName>
    </submittedName>
</protein>
<reference evidence="5" key="1">
    <citation type="journal article" date="2021" name="PeerJ">
        <title>Extensive microbial diversity within the chicken gut microbiome revealed by metagenomics and culture.</title>
        <authorList>
            <person name="Gilroy R."/>
            <person name="Ravi A."/>
            <person name="Getino M."/>
            <person name="Pursley I."/>
            <person name="Horton D.L."/>
            <person name="Alikhan N.F."/>
            <person name="Baker D."/>
            <person name="Gharbi K."/>
            <person name="Hall N."/>
            <person name="Watson M."/>
            <person name="Adriaenssens E.M."/>
            <person name="Foster-Nyarko E."/>
            <person name="Jarju S."/>
            <person name="Secka A."/>
            <person name="Antonio M."/>
            <person name="Oren A."/>
            <person name="Chaudhuri R.R."/>
            <person name="La Ragione R."/>
            <person name="Hildebrand F."/>
            <person name="Pallen M.J."/>
        </authorList>
    </citation>
    <scope>NUCLEOTIDE SEQUENCE</scope>
    <source>
        <strain evidence="5">ChiHjej12B11-1927</strain>
    </source>
</reference>
<sequence length="219" mass="25696">METSKPLQQQAYEHLKGLIYQDFFSYDQIYSETKVAKEMGISRTPMRDAIHRLSQERFLDIIPSKGFCLHQMNRQDIQETFQVRSAIEGYCTYLITKDFKMERAVSLFAQLHENLNRQKELLHTTKSVKDFVSIDNAFHLAIVQYAENHTLCDLFQSFLYRIQRLAILSLAHEGRMEETIQEHENILGAMEQGCINDIYSITMLHMEKPKGLNLDDIRQ</sequence>
<dbReference type="GO" id="GO:0003677">
    <property type="term" value="F:DNA binding"/>
    <property type="evidence" value="ECO:0007669"/>
    <property type="project" value="UniProtKB-KW"/>
</dbReference>
<dbReference type="InterPro" id="IPR036390">
    <property type="entry name" value="WH_DNA-bd_sf"/>
</dbReference>
<proteinExistence type="predicted"/>
<dbReference type="InterPro" id="IPR036388">
    <property type="entry name" value="WH-like_DNA-bd_sf"/>
</dbReference>